<accession>A0A1H2Q7W0</accession>
<dbReference type="EMBL" id="FNNE01000001">
    <property type="protein sequence ID" value="SDW03222.1"/>
    <property type="molecule type" value="Genomic_DNA"/>
</dbReference>
<dbReference type="RefSeq" id="WP_091811038.1">
    <property type="nucleotide sequence ID" value="NZ_FNNE01000001.1"/>
</dbReference>
<dbReference type="STRING" id="488533.SAMN04487960_101151"/>
<dbReference type="InterPro" id="IPR036388">
    <property type="entry name" value="WH-like_DNA-bd_sf"/>
</dbReference>
<dbReference type="AlphaFoldDB" id="A0A1H2Q7W0"/>
<name>A0A1H2Q7W0_9GAMM</name>
<dbReference type="Gene3D" id="1.10.10.10">
    <property type="entry name" value="Winged helix-like DNA-binding domain superfamily/Winged helix DNA-binding domain"/>
    <property type="match status" value="1"/>
</dbReference>
<proteinExistence type="predicted"/>
<sequence length="127" mass="14076">MPDHPRLTPRLRLKLDQDIALGPGKAQLLEAIADSHSISAAAKHLGMSYRRAWLLVDTMNQCFRNPLVQTATGGRQGGGAELSELGHHVLGLYRRYEQRLLNCPELGELEQLIQPGSSDTLHKTQTE</sequence>
<protein>
    <submittedName>
        <fullName evidence="2">Molybdate transport system regulatory protein</fullName>
    </submittedName>
</protein>
<dbReference type="InterPro" id="IPR051815">
    <property type="entry name" value="Molybdate_resp_trans_reg"/>
</dbReference>
<dbReference type="SUPFAM" id="SSF46785">
    <property type="entry name" value="Winged helix' DNA-binding domain"/>
    <property type="match status" value="1"/>
</dbReference>
<dbReference type="OrthoDB" id="9800709at2"/>
<feature type="domain" description="HTH lysR-type" evidence="1">
    <location>
        <begin position="27"/>
        <end position="86"/>
    </location>
</feature>
<dbReference type="Proteomes" id="UP000199675">
    <property type="component" value="Unassembled WGS sequence"/>
</dbReference>
<dbReference type="PANTHER" id="PTHR30432">
    <property type="entry name" value="TRANSCRIPTIONAL REGULATOR MODE"/>
    <property type="match status" value="1"/>
</dbReference>
<dbReference type="InterPro" id="IPR036390">
    <property type="entry name" value="WH_DNA-bd_sf"/>
</dbReference>
<reference evidence="2 3" key="1">
    <citation type="submission" date="2016-10" db="EMBL/GenBank/DDBJ databases">
        <authorList>
            <person name="de Groot N.N."/>
        </authorList>
    </citation>
    <scope>NUCLEOTIDE SEQUENCE [LARGE SCALE GENOMIC DNA]</scope>
    <source>
        <strain evidence="2 3">CGMCC 1.7059</strain>
    </source>
</reference>
<evidence type="ECO:0000313" key="3">
    <source>
        <dbReference type="Proteomes" id="UP000199675"/>
    </source>
</evidence>
<keyword evidence="3" id="KW-1185">Reference proteome</keyword>
<dbReference type="Pfam" id="PF00126">
    <property type="entry name" value="HTH_1"/>
    <property type="match status" value="1"/>
</dbReference>
<gene>
    <name evidence="2" type="ORF">SAMN04487960_101151</name>
</gene>
<evidence type="ECO:0000313" key="2">
    <source>
        <dbReference type="EMBL" id="SDW03222.1"/>
    </source>
</evidence>
<dbReference type="InterPro" id="IPR000847">
    <property type="entry name" value="LysR_HTH_N"/>
</dbReference>
<evidence type="ECO:0000259" key="1">
    <source>
        <dbReference type="Pfam" id="PF00126"/>
    </source>
</evidence>
<dbReference type="GO" id="GO:0003700">
    <property type="term" value="F:DNA-binding transcription factor activity"/>
    <property type="evidence" value="ECO:0007669"/>
    <property type="project" value="InterPro"/>
</dbReference>
<organism evidence="2 3">
    <name type="scientific">Marinobacter mobilis</name>
    <dbReference type="NCBI Taxonomy" id="488533"/>
    <lineage>
        <taxon>Bacteria</taxon>
        <taxon>Pseudomonadati</taxon>
        <taxon>Pseudomonadota</taxon>
        <taxon>Gammaproteobacteria</taxon>
        <taxon>Pseudomonadales</taxon>
        <taxon>Marinobacteraceae</taxon>
        <taxon>Marinobacter</taxon>
    </lineage>
</organism>
<dbReference type="PANTHER" id="PTHR30432:SF1">
    <property type="entry name" value="DNA-BINDING TRANSCRIPTIONAL DUAL REGULATOR MODE"/>
    <property type="match status" value="1"/>
</dbReference>